<feature type="domain" description="C-type lectin" evidence="5">
    <location>
        <begin position="109"/>
        <end position="232"/>
    </location>
</feature>
<dbReference type="PANTHER" id="PTHR47218">
    <property type="entry name" value="C-TYPE LECTIN DOMAIN FAMILY 7 MEMBER A"/>
    <property type="match status" value="1"/>
</dbReference>
<dbReference type="KEGG" id="asn:112548296"/>
<keyword evidence="6" id="KW-1185">Reference proteome</keyword>
<dbReference type="Proteomes" id="UP000189705">
    <property type="component" value="Unplaced"/>
</dbReference>
<evidence type="ECO:0000256" key="1">
    <source>
        <dbReference type="ARBA" id="ARBA00004167"/>
    </source>
</evidence>
<dbReference type="CDD" id="cd03593">
    <property type="entry name" value="CLECT_NK_receptors_like"/>
    <property type="match status" value="1"/>
</dbReference>
<evidence type="ECO:0000256" key="2">
    <source>
        <dbReference type="ARBA" id="ARBA00022734"/>
    </source>
</evidence>
<reference evidence="7" key="1">
    <citation type="submission" date="2025-08" db="UniProtKB">
        <authorList>
            <consortium name="RefSeq"/>
        </authorList>
    </citation>
    <scope>IDENTIFICATION</scope>
</reference>
<gene>
    <name evidence="7" type="primary">LOC112548296</name>
</gene>
<dbReference type="InterPro" id="IPR001304">
    <property type="entry name" value="C-type_lectin-like"/>
</dbReference>
<dbReference type="InterPro" id="IPR042808">
    <property type="entry name" value="CLEC7A"/>
</dbReference>
<dbReference type="InterPro" id="IPR016187">
    <property type="entry name" value="CTDL_fold"/>
</dbReference>
<evidence type="ECO:0000256" key="3">
    <source>
        <dbReference type="SAM" id="MobiDB-lite"/>
    </source>
</evidence>
<keyword evidence="4" id="KW-0472">Membrane</keyword>
<sequence length="244" mass="27755">MSEHVITYLELKYDQSKRLKHGDKDPSATPIHWQLTTLVLGILCLMLLIARGALGYNEAQLGREQENLVKQVENLTSELTSCQEPSLPGSQREQPQDTGEKCPARWVVHKDSSYLFSPEKGTWEKCHSSCILQSAQLFTIEGGEELDFIKKELYEYFEDHGGVSWYYPFWIGLSYNPGSRKWVWKDNTDLSSFLFVLSDPSPQNYRDGACAFLQGEKVKPGGCGDTWFCICETKKKAQGKNKLV</sequence>
<dbReference type="InParanoid" id="A0A3Q0FUP5"/>
<feature type="region of interest" description="Disordered" evidence="3">
    <location>
        <begin position="80"/>
        <end position="101"/>
    </location>
</feature>
<comment type="subcellular location">
    <subcellularLocation>
        <location evidence="1">Membrane</location>
        <topology evidence="1">Single-pass membrane protein</topology>
    </subcellularLocation>
</comment>
<dbReference type="GO" id="GO:0016020">
    <property type="term" value="C:membrane"/>
    <property type="evidence" value="ECO:0007669"/>
    <property type="project" value="UniProtKB-SubCell"/>
</dbReference>
<dbReference type="InterPro" id="IPR016186">
    <property type="entry name" value="C-type_lectin-like/link_sf"/>
</dbReference>
<accession>A0A3Q0FUP5</accession>
<dbReference type="AlphaFoldDB" id="A0A3Q0FUP5"/>
<dbReference type="PANTHER" id="PTHR47218:SF2">
    <property type="entry name" value="C-TYPE LECTIN DOMAIN-CONTAINING PROTEIN"/>
    <property type="match status" value="1"/>
</dbReference>
<evidence type="ECO:0000313" key="7">
    <source>
        <dbReference type="RefSeq" id="XP_025049438.1"/>
    </source>
</evidence>
<organism evidence="6 7">
    <name type="scientific">Alligator sinensis</name>
    <name type="common">Chinese alligator</name>
    <dbReference type="NCBI Taxonomy" id="38654"/>
    <lineage>
        <taxon>Eukaryota</taxon>
        <taxon>Metazoa</taxon>
        <taxon>Chordata</taxon>
        <taxon>Craniata</taxon>
        <taxon>Vertebrata</taxon>
        <taxon>Euteleostomi</taxon>
        <taxon>Archelosauria</taxon>
        <taxon>Archosauria</taxon>
        <taxon>Crocodylia</taxon>
        <taxon>Alligatoridae</taxon>
        <taxon>Alligatorinae</taxon>
        <taxon>Alligator</taxon>
    </lineage>
</organism>
<feature type="compositionally biased region" description="Polar residues" evidence="3">
    <location>
        <begin position="80"/>
        <end position="93"/>
    </location>
</feature>
<dbReference type="InterPro" id="IPR033992">
    <property type="entry name" value="NKR-like_CTLD"/>
</dbReference>
<dbReference type="GO" id="GO:0071226">
    <property type="term" value="P:cellular response to molecule of fungal origin"/>
    <property type="evidence" value="ECO:0007669"/>
    <property type="project" value="InterPro"/>
</dbReference>
<name>A0A3Q0FUP5_ALLSI</name>
<dbReference type="Pfam" id="PF00059">
    <property type="entry name" value="Lectin_C"/>
    <property type="match status" value="1"/>
</dbReference>
<keyword evidence="4" id="KW-0812">Transmembrane</keyword>
<dbReference type="RefSeq" id="XP_025049438.1">
    <property type="nucleotide sequence ID" value="XM_025193653.1"/>
</dbReference>
<keyword evidence="4" id="KW-1133">Transmembrane helix</keyword>
<dbReference type="STRING" id="38654.A0A3Q0FUP5"/>
<dbReference type="Gene3D" id="3.10.100.10">
    <property type="entry name" value="Mannose-Binding Protein A, subunit A"/>
    <property type="match status" value="1"/>
</dbReference>
<keyword evidence="2" id="KW-0430">Lectin</keyword>
<protein>
    <submittedName>
        <fullName evidence="7">Oxidized low-density lipoprotein receptor 1-like</fullName>
    </submittedName>
</protein>
<dbReference type="SMART" id="SM00034">
    <property type="entry name" value="CLECT"/>
    <property type="match status" value="1"/>
</dbReference>
<proteinExistence type="predicted"/>
<evidence type="ECO:0000256" key="4">
    <source>
        <dbReference type="SAM" id="Phobius"/>
    </source>
</evidence>
<dbReference type="GO" id="GO:0001872">
    <property type="term" value="F:(1-&gt;3)-beta-D-glucan binding"/>
    <property type="evidence" value="ECO:0007669"/>
    <property type="project" value="InterPro"/>
</dbReference>
<evidence type="ECO:0000313" key="6">
    <source>
        <dbReference type="Proteomes" id="UP000189705"/>
    </source>
</evidence>
<dbReference type="GeneID" id="112548296"/>
<dbReference type="SUPFAM" id="SSF56436">
    <property type="entry name" value="C-type lectin-like"/>
    <property type="match status" value="1"/>
</dbReference>
<evidence type="ECO:0000259" key="5">
    <source>
        <dbReference type="PROSITE" id="PS50041"/>
    </source>
</evidence>
<dbReference type="PROSITE" id="PS50041">
    <property type="entry name" value="C_TYPE_LECTIN_2"/>
    <property type="match status" value="1"/>
</dbReference>
<feature type="transmembrane region" description="Helical" evidence="4">
    <location>
        <begin position="31"/>
        <end position="54"/>
    </location>
</feature>